<evidence type="ECO:0000313" key="2">
    <source>
        <dbReference type="WBParaSite" id="maker-PairedContig_4727-snap-gene-0.4-mRNA-1"/>
    </source>
</evidence>
<keyword evidence="1" id="KW-0472">Membrane</keyword>
<proteinExistence type="predicted"/>
<accession>A0A1I8ET07</accession>
<feature type="transmembrane region" description="Helical" evidence="1">
    <location>
        <begin position="12"/>
        <end position="38"/>
    </location>
</feature>
<sequence length="95" mass="10955">MTRCGSKRSIFLNLLLYFLHFLIIFEESCLMCTTILLLCLPAFLFYKAIALLTTVATLFGFGSIILRMGTWRKVHQMEKLRAIKSPVNAPNHFKK</sequence>
<reference evidence="2" key="1">
    <citation type="submission" date="2016-11" db="UniProtKB">
        <authorList>
            <consortium name="WormBaseParasite"/>
        </authorList>
    </citation>
    <scope>IDENTIFICATION</scope>
    <source>
        <strain evidence="2">pt0022</strain>
    </source>
</reference>
<feature type="transmembrane region" description="Helical" evidence="1">
    <location>
        <begin position="44"/>
        <end position="66"/>
    </location>
</feature>
<protein>
    <submittedName>
        <fullName evidence="2">Uncharacterized protein</fullName>
    </submittedName>
</protein>
<organism evidence="2">
    <name type="scientific">Wuchereria bancrofti</name>
    <dbReference type="NCBI Taxonomy" id="6293"/>
    <lineage>
        <taxon>Eukaryota</taxon>
        <taxon>Metazoa</taxon>
        <taxon>Ecdysozoa</taxon>
        <taxon>Nematoda</taxon>
        <taxon>Chromadorea</taxon>
        <taxon>Rhabditida</taxon>
        <taxon>Spirurina</taxon>
        <taxon>Spiruromorpha</taxon>
        <taxon>Filarioidea</taxon>
        <taxon>Onchocercidae</taxon>
        <taxon>Wuchereria</taxon>
    </lineage>
</organism>
<name>A0A1I8ET07_WUCBA</name>
<evidence type="ECO:0000256" key="1">
    <source>
        <dbReference type="SAM" id="Phobius"/>
    </source>
</evidence>
<dbReference type="AlphaFoldDB" id="A0A1I8ET07"/>
<keyword evidence="1" id="KW-0812">Transmembrane</keyword>
<keyword evidence="1" id="KW-1133">Transmembrane helix</keyword>
<dbReference type="WBParaSite" id="maker-PairedContig_4727-snap-gene-0.4-mRNA-1">
    <property type="protein sequence ID" value="maker-PairedContig_4727-snap-gene-0.4-mRNA-1"/>
    <property type="gene ID" value="maker-PairedContig_4727-snap-gene-0.4"/>
</dbReference>